<organism evidence="1 2">
    <name type="scientific">Anisodus tanguticus</name>
    <dbReference type="NCBI Taxonomy" id="243964"/>
    <lineage>
        <taxon>Eukaryota</taxon>
        <taxon>Viridiplantae</taxon>
        <taxon>Streptophyta</taxon>
        <taxon>Embryophyta</taxon>
        <taxon>Tracheophyta</taxon>
        <taxon>Spermatophyta</taxon>
        <taxon>Magnoliopsida</taxon>
        <taxon>eudicotyledons</taxon>
        <taxon>Gunneridae</taxon>
        <taxon>Pentapetalae</taxon>
        <taxon>asterids</taxon>
        <taxon>lamiids</taxon>
        <taxon>Solanales</taxon>
        <taxon>Solanaceae</taxon>
        <taxon>Solanoideae</taxon>
        <taxon>Hyoscyameae</taxon>
        <taxon>Anisodus</taxon>
    </lineage>
</organism>
<gene>
    <name evidence="1" type="ORF">RND71_011645</name>
</gene>
<dbReference type="PANTHER" id="PTHR38390:SF2">
    <property type="entry name" value="OS01G0103900 PROTEIN"/>
    <property type="match status" value="1"/>
</dbReference>
<protein>
    <submittedName>
        <fullName evidence="1">Uncharacterized protein</fullName>
    </submittedName>
</protein>
<accession>A0AAE1VF95</accession>
<sequence length="439" mass="49940">MTADLVFDEMSQCLAKVFAAQQTIHVPRTLDSEHFTVALDDTKSEEADIVTITLSPQPHVIAIWDTNPAIEGFATPSVPSIIADPTMLFALIESALEYENLSNEGKVFDKPPQRNDDDSLSPFIYKESFFISHSSRDCLMPLVAATFFGNEQFTGDALKLSTHNDPNRRELFGTLEKYDLLLVAYGKPWWLRGNFGLHVRNWFDTGKLIVLVGGTRSTHSVHFLVYLNIASSEFCRNMLVKLCRDNEQVFRTNYIAASWHDRPLGVVKVDFHHAVKYLLSYNFFLDFNSSAAFSGGNLNLGDVLNDKVWYSWGGHSKDITRQVILFSSCIFVALDFTKTVLTGASENRVSKEFVFLMQNSSHLDALAGTNKFKLIPNAFSVLVQNWLSVMQEELEEYLHAHFVFRSHLLGSRNQPYCNWCSRFNQIINEFIPLYFLHIS</sequence>
<comment type="caution">
    <text evidence="1">The sequence shown here is derived from an EMBL/GenBank/DDBJ whole genome shotgun (WGS) entry which is preliminary data.</text>
</comment>
<evidence type="ECO:0000313" key="1">
    <source>
        <dbReference type="EMBL" id="KAK4367853.1"/>
    </source>
</evidence>
<proteinExistence type="predicted"/>
<dbReference type="AlphaFoldDB" id="A0AAE1VF95"/>
<name>A0AAE1VF95_9SOLA</name>
<dbReference type="PANTHER" id="PTHR38390">
    <property type="entry name" value="OS01G0103900 PROTEIN"/>
    <property type="match status" value="1"/>
</dbReference>
<dbReference type="Proteomes" id="UP001291623">
    <property type="component" value="Unassembled WGS sequence"/>
</dbReference>
<keyword evidence="2" id="KW-1185">Reference proteome</keyword>
<evidence type="ECO:0000313" key="2">
    <source>
        <dbReference type="Proteomes" id="UP001291623"/>
    </source>
</evidence>
<reference evidence="1" key="1">
    <citation type="submission" date="2023-12" db="EMBL/GenBank/DDBJ databases">
        <title>Genome assembly of Anisodus tanguticus.</title>
        <authorList>
            <person name="Wang Y.-J."/>
        </authorList>
    </citation>
    <scope>NUCLEOTIDE SEQUENCE</scope>
    <source>
        <strain evidence="1">KB-2021</strain>
        <tissue evidence="1">Leaf</tissue>
    </source>
</reference>
<dbReference type="EMBL" id="JAVYJV010000006">
    <property type="protein sequence ID" value="KAK4367853.1"/>
    <property type="molecule type" value="Genomic_DNA"/>
</dbReference>